<feature type="domain" description="FAD dependent oxidoreductase" evidence="4">
    <location>
        <begin position="9"/>
        <end position="365"/>
    </location>
</feature>
<organism evidence="5 6">
    <name type="scientific">Geodia barretti</name>
    <name type="common">Barrett's horny sponge</name>
    <dbReference type="NCBI Taxonomy" id="519541"/>
    <lineage>
        <taxon>Eukaryota</taxon>
        <taxon>Metazoa</taxon>
        <taxon>Porifera</taxon>
        <taxon>Demospongiae</taxon>
        <taxon>Heteroscleromorpha</taxon>
        <taxon>Tetractinellida</taxon>
        <taxon>Astrophorina</taxon>
        <taxon>Geodiidae</taxon>
        <taxon>Geodia</taxon>
    </lineage>
</organism>
<reference evidence="5" key="1">
    <citation type="submission" date="2023-03" db="EMBL/GenBank/DDBJ databases">
        <authorList>
            <person name="Steffen K."/>
            <person name="Cardenas P."/>
        </authorList>
    </citation>
    <scope>NUCLEOTIDE SEQUENCE</scope>
</reference>
<keyword evidence="1" id="KW-0560">Oxidoreductase</keyword>
<sequence length="400" mass="42216">MTGATETADVVIIGGGVMGCSVACNLALTAADHGLRRIVLLERETLGSGSTGRSSGAVRMHYSTAVNAELAWRSLHIFRNFADMVGGECGYTRTGYLVFAGADDLPSFRANIATQQSVGVTTDIISAADTAELAPGFEVADAAAIAYEPYSGHADASGTAYAYATRARAEGVTIRLQTPAAAIETSEDGSRVVAVRTATGERIETGIAVVVTGPWTARFLAPHGIEVPLVATRHEVLHFRRQLDVLPYHPGGADIGNRIYFRPEGQDLTLVGNGNHSDVVDDPEVFAQRASPSFIEDVWQRLARRIPAIADAELAAGYAGLYTNTPDSHPIIDRIDGVDGLYLCTGFSGHGFKLSPMVGVLMAELVGSGVATTMDISPLKLSRFEDGNLNSAGYGFDVLV</sequence>
<dbReference type="GO" id="GO:0016491">
    <property type="term" value="F:oxidoreductase activity"/>
    <property type="evidence" value="ECO:0007669"/>
    <property type="project" value="UniProtKB-KW"/>
</dbReference>
<name>A0AA35W2V7_GEOBA</name>
<dbReference type="EMBL" id="CASHTH010000611">
    <property type="protein sequence ID" value="CAI8005454.1"/>
    <property type="molecule type" value="Genomic_DNA"/>
</dbReference>
<evidence type="ECO:0000313" key="6">
    <source>
        <dbReference type="Proteomes" id="UP001174909"/>
    </source>
</evidence>
<dbReference type="AlphaFoldDB" id="A0AA35W2V7"/>
<dbReference type="Proteomes" id="UP001174909">
    <property type="component" value="Unassembled WGS sequence"/>
</dbReference>
<gene>
    <name evidence="5" type="ORF">GBAR_LOCUS4244</name>
</gene>
<proteinExistence type="predicted"/>
<dbReference type="PANTHER" id="PTHR13847">
    <property type="entry name" value="SARCOSINE DEHYDROGENASE-RELATED"/>
    <property type="match status" value="1"/>
</dbReference>
<dbReference type="InterPro" id="IPR006076">
    <property type="entry name" value="FAD-dep_OxRdtase"/>
</dbReference>
<evidence type="ECO:0000256" key="2">
    <source>
        <dbReference type="ARBA" id="ARBA00039785"/>
    </source>
</evidence>
<dbReference type="Gene3D" id="3.50.50.60">
    <property type="entry name" value="FAD/NAD(P)-binding domain"/>
    <property type="match status" value="1"/>
</dbReference>
<dbReference type="InterPro" id="IPR036188">
    <property type="entry name" value="FAD/NAD-bd_sf"/>
</dbReference>
<keyword evidence="6" id="KW-1185">Reference proteome</keyword>
<comment type="function">
    <text evidence="3">Required for the assembly of the mitochondrial membrane respiratory chain NADH dehydrogenase (Complex I). Involved in mid-late stages of complex I assembly.</text>
</comment>
<dbReference type="GO" id="GO:0005737">
    <property type="term" value="C:cytoplasm"/>
    <property type="evidence" value="ECO:0007669"/>
    <property type="project" value="TreeGrafter"/>
</dbReference>
<dbReference type="Gene3D" id="3.30.9.10">
    <property type="entry name" value="D-Amino Acid Oxidase, subunit A, domain 2"/>
    <property type="match status" value="1"/>
</dbReference>
<evidence type="ECO:0000256" key="1">
    <source>
        <dbReference type="ARBA" id="ARBA00023002"/>
    </source>
</evidence>
<evidence type="ECO:0000313" key="5">
    <source>
        <dbReference type="EMBL" id="CAI8005454.1"/>
    </source>
</evidence>
<evidence type="ECO:0000256" key="3">
    <source>
        <dbReference type="ARBA" id="ARBA00046185"/>
    </source>
</evidence>
<dbReference type="SUPFAM" id="SSF51905">
    <property type="entry name" value="FAD/NAD(P)-binding domain"/>
    <property type="match status" value="1"/>
</dbReference>
<accession>A0AA35W2V7</accession>
<dbReference type="Pfam" id="PF01266">
    <property type="entry name" value="DAO"/>
    <property type="match status" value="1"/>
</dbReference>
<protein>
    <recommendedName>
        <fullName evidence="2">FAD-dependent oxidoreductase domain-containing protein 1</fullName>
    </recommendedName>
</protein>
<evidence type="ECO:0000259" key="4">
    <source>
        <dbReference type="Pfam" id="PF01266"/>
    </source>
</evidence>
<dbReference type="PANTHER" id="PTHR13847:SF287">
    <property type="entry name" value="FAD-DEPENDENT OXIDOREDUCTASE DOMAIN-CONTAINING PROTEIN 1"/>
    <property type="match status" value="1"/>
</dbReference>
<comment type="caution">
    <text evidence="5">The sequence shown here is derived from an EMBL/GenBank/DDBJ whole genome shotgun (WGS) entry which is preliminary data.</text>
</comment>